<dbReference type="Proteomes" id="UP000821845">
    <property type="component" value="Chromosome 6"/>
</dbReference>
<protein>
    <submittedName>
        <fullName evidence="1">Uncharacterized protein</fullName>
    </submittedName>
</protein>
<proteinExistence type="predicted"/>
<evidence type="ECO:0000313" key="2">
    <source>
        <dbReference type="Proteomes" id="UP000821845"/>
    </source>
</evidence>
<accession>A0ACB7S2B6</accession>
<reference evidence="1" key="1">
    <citation type="submission" date="2020-05" db="EMBL/GenBank/DDBJ databases">
        <title>Large-scale comparative analyses of tick genomes elucidate their genetic diversity and vector capacities.</title>
        <authorList>
            <person name="Jia N."/>
            <person name="Wang J."/>
            <person name="Shi W."/>
            <person name="Du L."/>
            <person name="Sun Y."/>
            <person name="Zhan W."/>
            <person name="Jiang J."/>
            <person name="Wang Q."/>
            <person name="Zhang B."/>
            <person name="Ji P."/>
            <person name="Sakyi L.B."/>
            <person name="Cui X."/>
            <person name="Yuan T."/>
            <person name="Jiang B."/>
            <person name="Yang W."/>
            <person name="Lam T.T.-Y."/>
            <person name="Chang Q."/>
            <person name="Ding S."/>
            <person name="Wang X."/>
            <person name="Zhu J."/>
            <person name="Ruan X."/>
            <person name="Zhao L."/>
            <person name="Wei J."/>
            <person name="Que T."/>
            <person name="Du C."/>
            <person name="Cheng J."/>
            <person name="Dai P."/>
            <person name="Han X."/>
            <person name="Huang E."/>
            <person name="Gao Y."/>
            <person name="Liu J."/>
            <person name="Shao H."/>
            <person name="Ye R."/>
            <person name="Li L."/>
            <person name="Wei W."/>
            <person name="Wang X."/>
            <person name="Wang C."/>
            <person name="Yang T."/>
            <person name="Huo Q."/>
            <person name="Li W."/>
            <person name="Guo W."/>
            <person name="Chen H."/>
            <person name="Zhou L."/>
            <person name="Ni X."/>
            <person name="Tian J."/>
            <person name="Zhou Y."/>
            <person name="Sheng Y."/>
            <person name="Liu T."/>
            <person name="Pan Y."/>
            <person name="Xia L."/>
            <person name="Li J."/>
            <person name="Zhao F."/>
            <person name="Cao W."/>
        </authorList>
    </citation>
    <scope>NUCLEOTIDE SEQUENCE</scope>
    <source>
        <strain evidence="1">Hyas-2018</strain>
    </source>
</reference>
<organism evidence="1 2">
    <name type="scientific">Hyalomma asiaticum</name>
    <name type="common">Tick</name>
    <dbReference type="NCBI Taxonomy" id="266040"/>
    <lineage>
        <taxon>Eukaryota</taxon>
        <taxon>Metazoa</taxon>
        <taxon>Ecdysozoa</taxon>
        <taxon>Arthropoda</taxon>
        <taxon>Chelicerata</taxon>
        <taxon>Arachnida</taxon>
        <taxon>Acari</taxon>
        <taxon>Parasitiformes</taxon>
        <taxon>Ixodida</taxon>
        <taxon>Ixodoidea</taxon>
        <taxon>Ixodidae</taxon>
        <taxon>Hyalomminae</taxon>
        <taxon>Hyalomma</taxon>
    </lineage>
</organism>
<name>A0ACB7S2B6_HYAAI</name>
<evidence type="ECO:0000313" key="1">
    <source>
        <dbReference type="EMBL" id="KAH6928870.1"/>
    </source>
</evidence>
<sequence>MLARRDPFSQPFPSFLPARLHAAHRGQLTAGATLATLSPRVIPFLPSALTDALAFSSPFSSRRLTCSLGSGFLTGAGAAAVARYKARTGNSTDKRHQRLMPPPTSRHRGPKTSTRRSSVRWDKSCSFHVVPAQSLIREKGIRVHYPNHVFFCGTKLRHQLAFAPSGNSETE</sequence>
<keyword evidence="2" id="KW-1185">Reference proteome</keyword>
<comment type="caution">
    <text evidence="1">The sequence shown here is derived from an EMBL/GenBank/DDBJ whole genome shotgun (WGS) entry which is preliminary data.</text>
</comment>
<gene>
    <name evidence="1" type="ORF">HPB50_020603</name>
</gene>
<dbReference type="EMBL" id="CM023486">
    <property type="protein sequence ID" value="KAH6928870.1"/>
    <property type="molecule type" value="Genomic_DNA"/>
</dbReference>